<dbReference type="RefSeq" id="WP_200610555.1">
    <property type="nucleotide sequence ID" value="NZ_JAEHHL010000007.1"/>
</dbReference>
<organism evidence="5 6">
    <name type="scientific">Thermohalobaculum xanthum</name>
    <dbReference type="NCBI Taxonomy" id="2753746"/>
    <lineage>
        <taxon>Bacteria</taxon>
        <taxon>Pseudomonadati</taxon>
        <taxon>Pseudomonadota</taxon>
        <taxon>Alphaproteobacteria</taxon>
        <taxon>Rhodobacterales</taxon>
        <taxon>Paracoccaceae</taxon>
        <taxon>Thermohalobaculum</taxon>
    </lineage>
</organism>
<dbReference type="InterPro" id="IPR012318">
    <property type="entry name" value="HTH_CRP"/>
</dbReference>
<keyword evidence="2" id="KW-0238">DNA-binding</keyword>
<evidence type="ECO:0000256" key="2">
    <source>
        <dbReference type="ARBA" id="ARBA00023125"/>
    </source>
</evidence>
<keyword evidence="1" id="KW-0805">Transcription regulation</keyword>
<evidence type="ECO:0000256" key="3">
    <source>
        <dbReference type="ARBA" id="ARBA00023163"/>
    </source>
</evidence>
<name>A0A8J7SDM6_9RHOB</name>
<dbReference type="SUPFAM" id="SSF51206">
    <property type="entry name" value="cAMP-binding domain-like"/>
    <property type="match status" value="1"/>
</dbReference>
<accession>A0A8J7SDM6</accession>
<evidence type="ECO:0000259" key="4">
    <source>
        <dbReference type="PROSITE" id="PS51063"/>
    </source>
</evidence>
<evidence type="ECO:0000313" key="6">
    <source>
        <dbReference type="Proteomes" id="UP000655420"/>
    </source>
</evidence>
<keyword evidence="6" id="KW-1185">Reference proteome</keyword>
<dbReference type="AlphaFoldDB" id="A0A8J7SDM6"/>
<dbReference type="SUPFAM" id="SSF46785">
    <property type="entry name" value="Winged helix' DNA-binding domain"/>
    <property type="match status" value="1"/>
</dbReference>
<dbReference type="Gene3D" id="1.10.10.10">
    <property type="entry name" value="Winged helix-like DNA-binding domain superfamily/Winged helix DNA-binding domain"/>
    <property type="match status" value="1"/>
</dbReference>
<comment type="caution">
    <text evidence="5">The sequence shown here is derived from an EMBL/GenBank/DDBJ whole genome shotgun (WGS) entry which is preliminary data.</text>
</comment>
<reference evidence="5" key="1">
    <citation type="submission" date="2020-12" db="EMBL/GenBank/DDBJ databases">
        <title>Bacterial taxonomy.</title>
        <authorList>
            <person name="Pan X."/>
        </authorList>
    </citation>
    <scope>NUCLEOTIDE SEQUENCE</scope>
    <source>
        <strain evidence="5">M0105</strain>
    </source>
</reference>
<evidence type="ECO:0000313" key="5">
    <source>
        <dbReference type="EMBL" id="MBK0400157.1"/>
    </source>
</evidence>
<dbReference type="InterPro" id="IPR018490">
    <property type="entry name" value="cNMP-bd_dom_sf"/>
</dbReference>
<dbReference type="SMART" id="SM00419">
    <property type="entry name" value="HTH_CRP"/>
    <property type="match status" value="1"/>
</dbReference>
<feature type="domain" description="HTH crp-type" evidence="4">
    <location>
        <begin position="156"/>
        <end position="230"/>
    </location>
</feature>
<dbReference type="Proteomes" id="UP000655420">
    <property type="component" value="Unassembled WGS sequence"/>
</dbReference>
<dbReference type="GO" id="GO:0006355">
    <property type="term" value="P:regulation of DNA-templated transcription"/>
    <property type="evidence" value="ECO:0007669"/>
    <property type="project" value="InterPro"/>
</dbReference>
<keyword evidence="3" id="KW-0804">Transcription</keyword>
<dbReference type="InterPro" id="IPR014710">
    <property type="entry name" value="RmlC-like_jellyroll"/>
</dbReference>
<dbReference type="GO" id="GO:0003677">
    <property type="term" value="F:DNA binding"/>
    <property type="evidence" value="ECO:0007669"/>
    <property type="project" value="UniProtKB-KW"/>
</dbReference>
<dbReference type="Gene3D" id="2.60.120.10">
    <property type="entry name" value="Jelly Rolls"/>
    <property type="match status" value="1"/>
</dbReference>
<dbReference type="InterPro" id="IPR036388">
    <property type="entry name" value="WH-like_DNA-bd_sf"/>
</dbReference>
<evidence type="ECO:0000256" key="1">
    <source>
        <dbReference type="ARBA" id="ARBA00023015"/>
    </source>
</evidence>
<dbReference type="PROSITE" id="PS51063">
    <property type="entry name" value="HTH_CRP_2"/>
    <property type="match status" value="1"/>
</dbReference>
<dbReference type="Pfam" id="PF13545">
    <property type="entry name" value="HTH_Crp_2"/>
    <property type="match status" value="1"/>
</dbReference>
<protein>
    <submittedName>
        <fullName evidence="5">Crp/Fnr family transcriptional regulator</fullName>
    </submittedName>
</protein>
<sequence>MDTRTCVDRIYAVGPKVDPVPRLAWCPGLRDQKLRAEVMRSARTYRAGETITSEGGNTAPLLFILDGWVASWKMLWDGRRQIIDVALPLDVLTPLSACGKRAWCGLDALTISVVAAPSMPLVSLEVPAPLLSQGLGPSIAAARARQAERILRIGQGSAYERVGYVLLELFVRLSAIGRANGNRFRVSMTQQRIGEYIGLSSVHVCRVLSRLCADGIISHRDEEIEVLELDALAEIADVNLGHFRERILPAATN</sequence>
<proteinExistence type="predicted"/>
<dbReference type="InterPro" id="IPR036390">
    <property type="entry name" value="WH_DNA-bd_sf"/>
</dbReference>
<gene>
    <name evidence="5" type="ORF">H0I76_13240</name>
</gene>
<dbReference type="EMBL" id="JAEHHL010000007">
    <property type="protein sequence ID" value="MBK0400157.1"/>
    <property type="molecule type" value="Genomic_DNA"/>
</dbReference>